<proteinExistence type="predicted"/>
<reference evidence="2" key="1">
    <citation type="submission" date="2019-08" db="EMBL/GenBank/DDBJ databases">
        <title>The improved chromosome-level genome for the pearl oyster Pinctada fucata martensii using PacBio sequencing and Hi-C.</title>
        <authorList>
            <person name="Zheng Z."/>
        </authorList>
    </citation>
    <scope>NUCLEOTIDE SEQUENCE</scope>
    <source>
        <strain evidence="2">ZZ-2019</strain>
        <tissue evidence="2">Adductor muscle</tissue>
    </source>
</reference>
<name>A0AA89BYF3_PINIB</name>
<evidence type="ECO:0000313" key="3">
    <source>
        <dbReference type="Proteomes" id="UP001186944"/>
    </source>
</evidence>
<dbReference type="PANTHER" id="PTHR46534">
    <property type="entry name" value="IGGFC_BINDING DOMAIN-CONTAINING PROTEIN"/>
    <property type="match status" value="1"/>
</dbReference>
<keyword evidence="3" id="KW-1185">Reference proteome</keyword>
<protein>
    <recommendedName>
        <fullName evidence="1">IgGFc-binding protein N-terminal domain-containing protein</fullName>
    </recommendedName>
</protein>
<dbReference type="InterPro" id="IPR035234">
    <property type="entry name" value="IgGFc-bd_N"/>
</dbReference>
<accession>A0AA89BYF3</accession>
<evidence type="ECO:0000259" key="1">
    <source>
        <dbReference type="Pfam" id="PF17517"/>
    </source>
</evidence>
<organism evidence="2 3">
    <name type="scientific">Pinctada imbricata</name>
    <name type="common">Atlantic pearl-oyster</name>
    <name type="synonym">Pinctada martensii</name>
    <dbReference type="NCBI Taxonomy" id="66713"/>
    <lineage>
        <taxon>Eukaryota</taxon>
        <taxon>Metazoa</taxon>
        <taxon>Spiralia</taxon>
        <taxon>Lophotrochozoa</taxon>
        <taxon>Mollusca</taxon>
        <taxon>Bivalvia</taxon>
        <taxon>Autobranchia</taxon>
        <taxon>Pteriomorphia</taxon>
        <taxon>Pterioida</taxon>
        <taxon>Pterioidea</taxon>
        <taxon>Pteriidae</taxon>
        <taxon>Pinctada</taxon>
    </lineage>
</organism>
<dbReference type="Proteomes" id="UP001186944">
    <property type="component" value="Unassembled WGS sequence"/>
</dbReference>
<feature type="non-terminal residue" evidence="2">
    <location>
        <position position="1"/>
    </location>
</feature>
<dbReference type="EMBL" id="VSWD01000005">
    <property type="protein sequence ID" value="KAK3101295.1"/>
    <property type="molecule type" value="Genomic_DNA"/>
</dbReference>
<comment type="caution">
    <text evidence="2">The sequence shown here is derived from an EMBL/GenBank/DDBJ whole genome shotgun (WGS) entry which is preliminary data.</text>
</comment>
<sequence length="201" mass="21763">LPSSLEVSDGRSNKGVRIMTDKPVSVYAFEISGCCIGEAFNVLPEKFLGTNYIVQTTKPRFNAFLSIVGTRSRTQVSVHLKSSRSVSFQSITYHDGDIIAFMVDEMETVEILSKADLTGTTISSNHPIAVLSGNTCGLVSSSSACNQLIEYLQPTSKCGKSFILPPFQGGNSNKKFLTVVGTVNGTKFERHTVLLLLKTCV</sequence>
<dbReference type="Pfam" id="PF17517">
    <property type="entry name" value="IgGFc_binding"/>
    <property type="match status" value="1"/>
</dbReference>
<dbReference type="AlphaFoldDB" id="A0AA89BYF3"/>
<gene>
    <name evidence="2" type="ORF">FSP39_002476</name>
</gene>
<dbReference type="PANTHER" id="PTHR46534:SF1">
    <property type="entry name" value="IGGFC-BINDING PROTEIN N-TERMINAL DOMAIN-CONTAINING PROTEIN"/>
    <property type="match status" value="1"/>
</dbReference>
<feature type="domain" description="IgGFc-binding protein N-terminal" evidence="1">
    <location>
        <begin position="39"/>
        <end position="189"/>
    </location>
</feature>
<evidence type="ECO:0000313" key="2">
    <source>
        <dbReference type="EMBL" id="KAK3101295.1"/>
    </source>
</evidence>